<reference evidence="1" key="1">
    <citation type="submission" date="2018-02" db="EMBL/GenBank/DDBJ databases">
        <title>Rhizophora mucronata_Transcriptome.</title>
        <authorList>
            <person name="Meera S.P."/>
            <person name="Sreeshan A."/>
            <person name="Augustine A."/>
        </authorList>
    </citation>
    <scope>NUCLEOTIDE SEQUENCE</scope>
    <source>
        <tissue evidence="1">Leaf</tissue>
    </source>
</reference>
<dbReference type="EMBL" id="GGEC01072730">
    <property type="protein sequence ID" value="MBX53214.1"/>
    <property type="molecule type" value="Transcribed_RNA"/>
</dbReference>
<protein>
    <submittedName>
        <fullName evidence="1">Uncharacterized protein</fullName>
    </submittedName>
</protein>
<accession>A0A2P2PES5</accession>
<organism evidence="1">
    <name type="scientific">Rhizophora mucronata</name>
    <name type="common">Asiatic mangrove</name>
    <dbReference type="NCBI Taxonomy" id="61149"/>
    <lineage>
        <taxon>Eukaryota</taxon>
        <taxon>Viridiplantae</taxon>
        <taxon>Streptophyta</taxon>
        <taxon>Embryophyta</taxon>
        <taxon>Tracheophyta</taxon>
        <taxon>Spermatophyta</taxon>
        <taxon>Magnoliopsida</taxon>
        <taxon>eudicotyledons</taxon>
        <taxon>Gunneridae</taxon>
        <taxon>Pentapetalae</taxon>
        <taxon>rosids</taxon>
        <taxon>fabids</taxon>
        <taxon>Malpighiales</taxon>
        <taxon>Rhizophoraceae</taxon>
        <taxon>Rhizophora</taxon>
    </lineage>
</organism>
<proteinExistence type="predicted"/>
<dbReference type="AlphaFoldDB" id="A0A2P2PES5"/>
<evidence type="ECO:0000313" key="1">
    <source>
        <dbReference type="EMBL" id="MBX53214.1"/>
    </source>
</evidence>
<sequence>MHVHPQKALFRCLIYPNITLFLNANTSLTTKQASL</sequence>
<name>A0A2P2PES5_RHIMU</name>